<proteinExistence type="predicted"/>
<dbReference type="Proteomes" id="UP001432146">
    <property type="component" value="Unassembled WGS sequence"/>
</dbReference>
<accession>A0AAW0ZEF0</accession>
<name>A0AAW0ZEF0_9HYME</name>
<keyword evidence="4" id="KW-1185">Reference proteome</keyword>
<evidence type="ECO:0000259" key="2">
    <source>
        <dbReference type="PROSITE" id="PS51034"/>
    </source>
</evidence>
<evidence type="ECO:0000256" key="1">
    <source>
        <dbReference type="SAM" id="SignalP"/>
    </source>
</evidence>
<evidence type="ECO:0000313" key="4">
    <source>
        <dbReference type="Proteomes" id="UP001432146"/>
    </source>
</evidence>
<evidence type="ECO:0000313" key="3">
    <source>
        <dbReference type="EMBL" id="KAK9294958.1"/>
    </source>
</evidence>
<feature type="chain" id="PRO_5043396345" description="ZP domain-containing protein" evidence="1">
    <location>
        <begin position="21"/>
        <end position="197"/>
    </location>
</feature>
<dbReference type="PROSITE" id="PS51034">
    <property type="entry name" value="ZP_2"/>
    <property type="match status" value="1"/>
</dbReference>
<organism evidence="3 4">
    <name type="scientific">Tetragonisca angustula</name>
    <dbReference type="NCBI Taxonomy" id="166442"/>
    <lineage>
        <taxon>Eukaryota</taxon>
        <taxon>Metazoa</taxon>
        <taxon>Ecdysozoa</taxon>
        <taxon>Arthropoda</taxon>
        <taxon>Hexapoda</taxon>
        <taxon>Insecta</taxon>
        <taxon>Pterygota</taxon>
        <taxon>Neoptera</taxon>
        <taxon>Endopterygota</taxon>
        <taxon>Hymenoptera</taxon>
        <taxon>Apocrita</taxon>
        <taxon>Aculeata</taxon>
        <taxon>Apoidea</taxon>
        <taxon>Anthophila</taxon>
        <taxon>Apidae</taxon>
        <taxon>Tetragonisca</taxon>
    </lineage>
</organism>
<feature type="domain" description="ZP" evidence="2">
    <location>
        <begin position="47"/>
        <end position="197"/>
    </location>
</feature>
<protein>
    <recommendedName>
        <fullName evidence="2">ZP domain-containing protein</fullName>
    </recommendedName>
</protein>
<dbReference type="EMBL" id="JAWNGG020000295">
    <property type="protein sequence ID" value="KAK9294958.1"/>
    <property type="molecule type" value="Genomic_DNA"/>
</dbReference>
<feature type="signal peptide" evidence="1">
    <location>
        <begin position="1"/>
        <end position="20"/>
    </location>
</feature>
<sequence length="197" mass="22373">MQAPSHIIFFFIFVLKEQLAEEMWEQDLSMDMQIGASTEGYDQIALRYGAEKMVVDLQTSENFSGVIYTQGSFYSRQSTCFLDPDQGGSFTMSISFNQCDTENVDKRYRNTLILQHDDDLITPGDAAFILECNFSNSRDQTISVEMSETEKIKVRSSISLVDADPGRDKTKRFKYVVSDTNKVVFVPSSVAKMKDEL</sequence>
<keyword evidence="1" id="KW-0732">Signal</keyword>
<dbReference type="AlphaFoldDB" id="A0AAW0ZEF0"/>
<comment type="caution">
    <text evidence="3">The sequence shown here is derived from an EMBL/GenBank/DDBJ whole genome shotgun (WGS) entry which is preliminary data.</text>
</comment>
<reference evidence="3 4" key="1">
    <citation type="submission" date="2024-05" db="EMBL/GenBank/DDBJ databases">
        <title>The nuclear and mitochondrial genome assemblies of Tetragonisca angustula (Apidae: Meliponini), a tiny yet remarkable pollinator in the Neotropics.</title>
        <authorList>
            <person name="Ferrari R."/>
            <person name="Ricardo P.C."/>
            <person name="Dias F.C."/>
            <person name="Araujo N.S."/>
            <person name="Soares D.O."/>
            <person name="Zhou Q.-S."/>
            <person name="Zhu C.-D."/>
            <person name="Coutinho L."/>
            <person name="Airas M.C."/>
            <person name="Batista T.M."/>
        </authorList>
    </citation>
    <scope>NUCLEOTIDE SEQUENCE [LARGE SCALE GENOMIC DNA]</scope>
    <source>
        <strain evidence="3">ASF017062</strain>
        <tissue evidence="3">Abdomen</tissue>
    </source>
</reference>
<dbReference type="PANTHER" id="PTHR46560:SF7">
    <property type="entry name" value="RE59626P"/>
    <property type="match status" value="1"/>
</dbReference>
<dbReference type="InterPro" id="IPR001507">
    <property type="entry name" value="ZP_dom"/>
</dbReference>
<gene>
    <name evidence="3" type="ORF">QLX08_010597</name>
</gene>
<dbReference type="PANTHER" id="PTHR46560">
    <property type="entry name" value="CYPHER, ISOFORM B"/>
    <property type="match status" value="1"/>
</dbReference>